<feature type="region of interest" description="Disordered" evidence="1">
    <location>
        <begin position="1"/>
        <end position="97"/>
    </location>
</feature>
<dbReference type="EMBL" id="CP003788">
    <property type="protein sequence ID" value="AFR05814.1"/>
    <property type="molecule type" value="Genomic_DNA"/>
</dbReference>
<dbReference type="STRING" id="1205910.B005_1664"/>
<dbReference type="PATRIC" id="fig|1205910.3.peg.1578"/>
<accession>J7L4W4</accession>
<gene>
    <name evidence="2" type="ordered locus">B005_1664</name>
</gene>
<organism evidence="2 3">
    <name type="scientific">Nocardiopsis alba (strain ATCC BAA-2165 / BE74)</name>
    <dbReference type="NCBI Taxonomy" id="1205910"/>
    <lineage>
        <taxon>Bacteria</taxon>
        <taxon>Bacillati</taxon>
        <taxon>Actinomycetota</taxon>
        <taxon>Actinomycetes</taxon>
        <taxon>Streptosporangiales</taxon>
        <taxon>Nocardiopsidaceae</taxon>
        <taxon>Nocardiopsis</taxon>
    </lineage>
</organism>
<evidence type="ECO:0000313" key="2">
    <source>
        <dbReference type="EMBL" id="AFR05814.1"/>
    </source>
</evidence>
<sequence length="97" mass="11049">MHGRVQRVRADLQRGAREVPHQRRLGLCRGRPAPPPPDADRRWTARSNGPRTDDGTTPPGRRARRSGRPRDRRPYVRPRPRTVADSPSTPPGRAPRR</sequence>
<reference evidence="2 3" key="1">
    <citation type="journal article" date="2012" name="J. Bacteriol.">
        <title>Whole-Genome Sequence of Nocardiopsis alba Strain ATCC BAA-2165, Associated with Honeybees.</title>
        <authorList>
            <person name="Qiao J."/>
            <person name="Chen L."/>
            <person name="Li Y."/>
            <person name="Wang J."/>
            <person name="Zhang W."/>
            <person name="Chen S."/>
        </authorList>
    </citation>
    <scope>NUCLEOTIDE SEQUENCE [LARGE SCALE GENOMIC DNA]</scope>
    <source>
        <strain evidence="3">ATCC BAA-2165 / BE74</strain>
    </source>
</reference>
<protein>
    <submittedName>
        <fullName evidence="2">Uncharacterized protein</fullName>
    </submittedName>
</protein>
<feature type="compositionally biased region" description="Pro residues" evidence="1">
    <location>
        <begin position="88"/>
        <end position="97"/>
    </location>
</feature>
<evidence type="ECO:0000313" key="3">
    <source>
        <dbReference type="Proteomes" id="UP000003779"/>
    </source>
</evidence>
<proteinExistence type="predicted"/>
<dbReference type="HOGENOM" id="CLU_2343862_0_0_11"/>
<dbReference type="KEGG" id="nal:B005_1664"/>
<feature type="compositionally biased region" description="Basic and acidic residues" evidence="1">
    <location>
        <begin position="8"/>
        <end position="21"/>
    </location>
</feature>
<reference evidence="3" key="2">
    <citation type="submission" date="2012-08" db="EMBL/GenBank/DDBJ databases">
        <title>Whole-genome sequence of Nocardiopsis alba strain ATCC BAA-2165 associated with honeybees.</title>
        <authorList>
            <person name="Qiao J."/>
            <person name="Chen L."/>
            <person name="Li Y."/>
            <person name="Wang J."/>
            <person name="Zhang W."/>
            <person name="Chen S."/>
        </authorList>
    </citation>
    <scope>NUCLEOTIDE SEQUENCE [LARGE SCALE GENOMIC DNA]</scope>
    <source>
        <strain evidence="3">ATCC BAA-2165 / BE74</strain>
    </source>
</reference>
<dbReference type="AlphaFoldDB" id="J7L4W4"/>
<evidence type="ECO:0000256" key="1">
    <source>
        <dbReference type="SAM" id="MobiDB-lite"/>
    </source>
</evidence>
<dbReference type="Proteomes" id="UP000003779">
    <property type="component" value="Chromosome"/>
</dbReference>
<name>J7L4W4_NOCAA</name>